<dbReference type="Gene3D" id="1.10.4160.10">
    <property type="entry name" value="Hydantoin permease"/>
    <property type="match status" value="1"/>
</dbReference>
<organism evidence="7 8">
    <name type="scientific">Clostridium saudiense</name>
    <dbReference type="NCBI Taxonomy" id="1414720"/>
    <lineage>
        <taxon>Bacteria</taxon>
        <taxon>Bacillati</taxon>
        <taxon>Bacillota</taxon>
        <taxon>Clostridia</taxon>
        <taxon>Eubacteriales</taxon>
        <taxon>Clostridiaceae</taxon>
        <taxon>Clostridium</taxon>
    </lineage>
</organism>
<feature type="transmembrane region" description="Helical" evidence="6">
    <location>
        <begin position="435"/>
        <end position="457"/>
    </location>
</feature>
<keyword evidence="3 6" id="KW-0812">Transmembrane</keyword>
<feature type="transmembrane region" description="Helical" evidence="6">
    <location>
        <begin position="50"/>
        <end position="71"/>
    </location>
</feature>
<evidence type="ECO:0000256" key="5">
    <source>
        <dbReference type="ARBA" id="ARBA00023136"/>
    </source>
</evidence>
<comment type="similarity">
    <text evidence="2">Belongs to the purine-cytosine permease (2.A.39) family.</text>
</comment>
<keyword evidence="5 6" id="KW-0472">Membrane</keyword>
<sequence length="482" mass="53207">MNIKNSFGSKTEFVELNANDIKKIKQSKNMLTDDTRPIPKNERDWSTKNYINLWTGILVSIPVYMMASSLLSIGMTWYEALFVCVFGHTLVLIPSILLGHFGTKYGASFPVLSKMVFGPKGTSIPTLIRAFMGCLWFGIQSWVGGVALDSIIGVIVPVWSNLSIHGIISFVIFMIFNIYIGYHGSKAIKYLEDFSAPVLIILSAVVIIWALYVCGGFSGIFSTEVAGSSTSEFWKLFFPSLTAMIAFDSTIALNFSDFTRHAKNQKSQAIGQLIGTPIMTAFIVFVGICGTAGSEVAFGEAFWDPSILVAQFTNPIIVIVFSIFIILATLTTNVACNLASAGVIFSTIFSKYIKYKNAIIVVGFIGLVFMPWKLVANPNSYVYLINGTLAVLLGPITGICMAAYWVQYKTKLKVADLYIQDKGDYYYHNGWNIRAISILICTSLAILICKYISGLAWIYDSSYLIGCIVAFSLYCVVNLKRK</sequence>
<dbReference type="PANTHER" id="PTHR30618">
    <property type="entry name" value="NCS1 FAMILY PURINE/PYRIMIDINE TRANSPORTER"/>
    <property type="match status" value="1"/>
</dbReference>
<feature type="transmembrane region" description="Helical" evidence="6">
    <location>
        <begin position="77"/>
        <end position="98"/>
    </location>
</feature>
<evidence type="ECO:0000256" key="6">
    <source>
        <dbReference type="SAM" id="Phobius"/>
    </source>
</evidence>
<keyword evidence="8" id="KW-1185">Reference proteome</keyword>
<dbReference type="Pfam" id="PF02133">
    <property type="entry name" value="Transp_cyt_pur"/>
    <property type="match status" value="1"/>
</dbReference>
<keyword evidence="4 6" id="KW-1133">Transmembrane helix</keyword>
<dbReference type="EMBL" id="JACJLL010000175">
    <property type="protein sequence ID" value="MBM6820827.1"/>
    <property type="molecule type" value="Genomic_DNA"/>
</dbReference>
<protein>
    <submittedName>
        <fullName evidence="7">NCS1 family nucleobase:cation symporter-1</fullName>
    </submittedName>
</protein>
<dbReference type="Proteomes" id="UP000767334">
    <property type="component" value="Unassembled WGS sequence"/>
</dbReference>
<evidence type="ECO:0000256" key="1">
    <source>
        <dbReference type="ARBA" id="ARBA00004141"/>
    </source>
</evidence>
<comment type="caution">
    <text evidence="7">The sequence shown here is derived from an EMBL/GenBank/DDBJ whole genome shotgun (WGS) entry which is preliminary data.</text>
</comment>
<feature type="transmembrane region" description="Helical" evidence="6">
    <location>
        <begin position="162"/>
        <end position="182"/>
    </location>
</feature>
<evidence type="ECO:0000256" key="4">
    <source>
        <dbReference type="ARBA" id="ARBA00022989"/>
    </source>
</evidence>
<evidence type="ECO:0000256" key="3">
    <source>
        <dbReference type="ARBA" id="ARBA00022692"/>
    </source>
</evidence>
<name>A0ABS2FKY2_9CLOT</name>
<accession>A0ABS2FKY2</accession>
<evidence type="ECO:0000256" key="2">
    <source>
        <dbReference type="ARBA" id="ARBA00008974"/>
    </source>
</evidence>
<evidence type="ECO:0000313" key="7">
    <source>
        <dbReference type="EMBL" id="MBM6820827.1"/>
    </source>
</evidence>
<dbReference type="CDD" id="cd11485">
    <property type="entry name" value="SLC-NCS1sbd_YbbW-like"/>
    <property type="match status" value="1"/>
</dbReference>
<reference evidence="7 8" key="1">
    <citation type="journal article" date="2021" name="Sci. Rep.">
        <title>The distribution of antibiotic resistance genes in chicken gut microbiota commensals.</title>
        <authorList>
            <person name="Juricova H."/>
            <person name="Matiasovicova J."/>
            <person name="Kubasova T."/>
            <person name="Cejkova D."/>
            <person name="Rychlik I."/>
        </authorList>
    </citation>
    <scope>NUCLEOTIDE SEQUENCE [LARGE SCALE GENOMIC DNA]</scope>
    <source>
        <strain evidence="7 8">An435</strain>
    </source>
</reference>
<feature type="transmembrane region" description="Helical" evidence="6">
    <location>
        <begin position="381"/>
        <end position="406"/>
    </location>
</feature>
<feature type="transmembrane region" description="Helical" evidence="6">
    <location>
        <begin position="194"/>
        <end position="221"/>
    </location>
</feature>
<proteinExistence type="inferred from homology"/>
<feature type="transmembrane region" description="Helical" evidence="6">
    <location>
        <begin position="316"/>
        <end position="345"/>
    </location>
</feature>
<dbReference type="RefSeq" id="WP_204572727.1">
    <property type="nucleotide sequence ID" value="NZ_JACJLL010000175.1"/>
</dbReference>
<feature type="transmembrane region" description="Helical" evidence="6">
    <location>
        <begin position="233"/>
        <end position="253"/>
    </location>
</feature>
<dbReference type="InterPro" id="IPR001248">
    <property type="entry name" value="Pur-cyt_permease"/>
</dbReference>
<dbReference type="PANTHER" id="PTHR30618:SF0">
    <property type="entry name" value="PURINE-URACIL PERMEASE NCS1"/>
    <property type="match status" value="1"/>
</dbReference>
<feature type="transmembrane region" description="Helical" evidence="6">
    <location>
        <begin position="463"/>
        <end position="479"/>
    </location>
</feature>
<feature type="transmembrane region" description="Helical" evidence="6">
    <location>
        <begin position="130"/>
        <end position="156"/>
    </location>
</feature>
<gene>
    <name evidence="7" type="ORF">H6A19_16040</name>
</gene>
<evidence type="ECO:0000313" key="8">
    <source>
        <dbReference type="Proteomes" id="UP000767334"/>
    </source>
</evidence>
<comment type="subcellular location">
    <subcellularLocation>
        <location evidence="1">Membrane</location>
        <topology evidence="1">Multi-pass membrane protein</topology>
    </subcellularLocation>
</comment>
<feature type="transmembrane region" description="Helical" evidence="6">
    <location>
        <begin position="273"/>
        <end position="296"/>
    </location>
</feature>
<feature type="transmembrane region" description="Helical" evidence="6">
    <location>
        <begin position="357"/>
        <end position="375"/>
    </location>
</feature>
<dbReference type="InterPro" id="IPR045225">
    <property type="entry name" value="Uracil/uridine/allantoin_perm"/>
</dbReference>